<keyword evidence="4" id="KW-1185">Reference proteome</keyword>
<name>A0ABC8JDQ0_ERUVS</name>
<reference evidence="3 4" key="1">
    <citation type="submission" date="2022-03" db="EMBL/GenBank/DDBJ databases">
        <authorList>
            <person name="Macdonald S."/>
            <person name="Ahmed S."/>
            <person name="Newling K."/>
        </authorList>
    </citation>
    <scope>NUCLEOTIDE SEQUENCE [LARGE SCALE GENOMIC DNA]</scope>
</reference>
<evidence type="ECO:0000313" key="4">
    <source>
        <dbReference type="Proteomes" id="UP001642260"/>
    </source>
</evidence>
<evidence type="ECO:0000313" key="3">
    <source>
        <dbReference type="EMBL" id="CAH8313478.1"/>
    </source>
</evidence>
<accession>A0ABC8JDQ0</accession>
<keyword evidence="2" id="KW-0812">Transmembrane</keyword>
<evidence type="ECO:0000256" key="2">
    <source>
        <dbReference type="SAM" id="Phobius"/>
    </source>
</evidence>
<dbReference type="AlphaFoldDB" id="A0ABC8JDQ0"/>
<dbReference type="Proteomes" id="UP001642260">
    <property type="component" value="Unassembled WGS sequence"/>
</dbReference>
<protein>
    <submittedName>
        <fullName evidence="3">Uncharacterized protein</fullName>
    </submittedName>
</protein>
<dbReference type="EMBL" id="CAKOAT010079488">
    <property type="protein sequence ID" value="CAH8313478.1"/>
    <property type="molecule type" value="Genomic_DNA"/>
</dbReference>
<keyword evidence="2" id="KW-1133">Transmembrane helix</keyword>
<feature type="region of interest" description="Disordered" evidence="1">
    <location>
        <begin position="72"/>
        <end position="93"/>
    </location>
</feature>
<evidence type="ECO:0000256" key="1">
    <source>
        <dbReference type="SAM" id="MobiDB-lite"/>
    </source>
</evidence>
<comment type="caution">
    <text evidence="3">The sequence shown here is derived from an EMBL/GenBank/DDBJ whole genome shotgun (WGS) entry which is preliminary data.</text>
</comment>
<keyword evidence="2" id="KW-0472">Membrane</keyword>
<feature type="transmembrane region" description="Helical" evidence="2">
    <location>
        <begin position="20"/>
        <end position="40"/>
    </location>
</feature>
<proteinExistence type="predicted"/>
<organism evidence="3 4">
    <name type="scientific">Eruca vesicaria subsp. sativa</name>
    <name type="common">Garden rocket</name>
    <name type="synonym">Eruca sativa</name>
    <dbReference type="NCBI Taxonomy" id="29727"/>
    <lineage>
        <taxon>Eukaryota</taxon>
        <taxon>Viridiplantae</taxon>
        <taxon>Streptophyta</taxon>
        <taxon>Embryophyta</taxon>
        <taxon>Tracheophyta</taxon>
        <taxon>Spermatophyta</taxon>
        <taxon>Magnoliopsida</taxon>
        <taxon>eudicotyledons</taxon>
        <taxon>Gunneridae</taxon>
        <taxon>Pentapetalae</taxon>
        <taxon>rosids</taxon>
        <taxon>malvids</taxon>
        <taxon>Brassicales</taxon>
        <taxon>Brassicaceae</taxon>
        <taxon>Brassiceae</taxon>
        <taxon>Eruca</taxon>
    </lineage>
</organism>
<sequence>MHRGNEITTEEEHPIFSMSLYLSLSLHGSLSLSLSVLRWWRLNHYASSLFCDEVTPPPILFCKKVTEKDCRNSESLENRAKSEKTEKRRWTRQSIGVGEDKAAVSEMVLSGDGVG</sequence>
<gene>
    <name evidence="3" type="ORF">ERUC_LOCUS6902</name>
</gene>
<feature type="compositionally biased region" description="Basic and acidic residues" evidence="1">
    <location>
        <begin position="72"/>
        <end position="88"/>
    </location>
</feature>